<dbReference type="InterPro" id="IPR009936">
    <property type="entry name" value="DUF1468"/>
</dbReference>
<accession>A0A1A7PMK0</accession>
<keyword evidence="1" id="KW-0812">Transmembrane</keyword>
<dbReference type="Pfam" id="PF07331">
    <property type="entry name" value="TctB"/>
    <property type="match status" value="1"/>
</dbReference>
<feature type="transmembrane region" description="Helical" evidence="1">
    <location>
        <begin position="116"/>
        <end position="138"/>
    </location>
</feature>
<dbReference type="Proteomes" id="UP000092626">
    <property type="component" value="Unassembled WGS sequence"/>
</dbReference>
<sequence length="148" mass="16862">MIRILTPLLILTISLIISIYSYYTYGDFTSYGAAFYPTIIGGILCIFSLIDFFMEINLKKKYVFKKFDIKKDIVSGSLIIITIIFYILASNFLGFILTTSIILISLTIPFIKNGKIITTIFLILLSFSIYFLFAKILLVSLPNGIFFE</sequence>
<feature type="transmembrane region" description="Helical" evidence="1">
    <location>
        <begin position="7"/>
        <end position="25"/>
    </location>
</feature>
<feature type="transmembrane region" description="Helical" evidence="1">
    <location>
        <begin position="73"/>
        <end position="104"/>
    </location>
</feature>
<proteinExistence type="predicted"/>
<evidence type="ECO:0000313" key="4">
    <source>
        <dbReference type="Proteomes" id="UP000092626"/>
    </source>
</evidence>
<dbReference type="STRING" id="505345.QV06_11135"/>
<gene>
    <name evidence="3" type="ORF">QV06_11135</name>
</gene>
<reference evidence="3 4" key="1">
    <citation type="submission" date="2014-11" db="EMBL/GenBank/DDBJ databases">
        <title>Pan-genome of Gallibacterium spp.</title>
        <authorList>
            <person name="Kudirkiene E."/>
            <person name="Bojesen A.M."/>
        </authorList>
    </citation>
    <scope>NUCLEOTIDE SEQUENCE [LARGE SCALE GENOMIC DNA]</scope>
    <source>
        <strain evidence="3 4">59/S3/89</strain>
    </source>
</reference>
<evidence type="ECO:0000313" key="3">
    <source>
        <dbReference type="EMBL" id="OBX02395.1"/>
    </source>
</evidence>
<name>A0A1A7PMK0_9PAST</name>
<dbReference type="AlphaFoldDB" id="A0A1A7PMK0"/>
<evidence type="ECO:0000256" key="1">
    <source>
        <dbReference type="SAM" id="Phobius"/>
    </source>
</evidence>
<feature type="transmembrane region" description="Helical" evidence="1">
    <location>
        <begin position="31"/>
        <end position="53"/>
    </location>
</feature>
<feature type="domain" description="DUF1468" evidence="2">
    <location>
        <begin position="8"/>
        <end position="142"/>
    </location>
</feature>
<comment type="caution">
    <text evidence="3">The sequence shown here is derived from an EMBL/GenBank/DDBJ whole genome shotgun (WGS) entry which is preliminary data.</text>
</comment>
<dbReference type="RefSeq" id="WP_065238200.1">
    <property type="nucleotide sequence ID" value="NZ_JTJR01000050.1"/>
</dbReference>
<organism evidence="3 4">
    <name type="scientific">Gallibacterium genomosp. 3</name>
    <dbReference type="NCBI Taxonomy" id="505345"/>
    <lineage>
        <taxon>Bacteria</taxon>
        <taxon>Pseudomonadati</taxon>
        <taxon>Pseudomonadota</taxon>
        <taxon>Gammaproteobacteria</taxon>
        <taxon>Pasteurellales</taxon>
        <taxon>Pasteurellaceae</taxon>
        <taxon>Gallibacterium</taxon>
    </lineage>
</organism>
<keyword evidence="1" id="KW-0472">Membrane</keyword>
<dbReference type="EMBL" id="JTJR01000050">
    <property type="protein sequence ID" value="OBX02395.1"/>
    <property type="molecule type" value="Genomic_DNA"/>
</dbReference>
<keyword evidence="1" id="KW-1133">Transmembrane helix</keyword>
<protein>
    <recommendedName>
        <fullName evidence="2">DUF1468 domain-containing protein</fullName>
    </recommendedName>
</protein>
<evidence type="ECO:0000259" key="2">
    <source>
        <dbReference type="Pfam" id="PF07331"/>
    </source>
</evidence>